<keyword evidence="3" id="KW-1185">Reference proteome</keyword>
<evidence type="ECO:0000313" key="3">
    <source>
        <dbReference type="Proteomes" id="UP001208017"/>
    </source>
</evidence>
<dbReference type="RefSeq" id="WP_323372903.1">
    <property type="nucleotide sequence ID" value="NZ_JAPMLT010000002.1"/>
</dbReference>
<evidence type="ECO:0000313" key="2">
    <source>
        <dbReference type="EMBL" id="MCX7569180.1"/>
    </source>
</evidence>
<dbReference type="Pfam" id="PF14424">
    <property type="entry name" value="Toxin-deaminase"/>
    <property type="match status" value="1"/>
</dbReference>
<proteinExistence type="predicted"/>
<comment type="caution">
    <text evidence="2">The sequence shown here is derived from an EMBL/GenBank/DDBJ whole genome shotgun (WGS) entry which is preliminary data.</text>
</comment>
<organism evidence="2 3">
    <name type="scientific">Tumebacillus lacus</name>
    <dbReference type="NCBI Taxonomy" id="2995335"/>
    <lineage>
        <taxon>Bacteria</taxon>
        <taxon>Bacillati</taxon>
        <taxon>Bacillota</taxon>
        <taxon>Bacilli</taxon>
        <taxon>Bacillales</taxon>
        <taxon>Alicyclobacillaceae</taxon>
        <taxon>Tumebacillus</taxon>
    </lineage>
</organism>
<evidence type="ECO:0008006" key="4">
    <source>
        <dbReference type="Google" id="ProtNLM"/>
    </source>
</evidence>
<name>A0ABT3WWW7_9BACL</name>
<feature type="coiled-coil region" evidence="1">
    <location>
        <begin position="67"/>
        <end position="94"/>
    </location>
</feature>
<dbReference type="Proteomes" id="UP001208017">
    <property type="component" value="Unassembled WGS sequence"/>
</dbReference>
<evidence type="ECO:0000256" key="1">
    <source>
        <dbReference type="SAM" id="Coils"/>
    </source>
</evidence>
<keyword evidence="1" id="KW-0175">Coiled coil</keyword>
<protein>
    <recommendedName>
        <fullName evidence="4">CMP/dCMP-type deaminase domain-containing protein</fullName>
    </recommendedName>
</protein>
<dbReference type="Gene3D" id="3.40.140.10">
    <property type="entry name" value="Cytidine Deaminase, domain 2"/>
    <property type="match status" value="1"/>
</dbReference>
<dbReference type="EMBL" id="JAPMLT010000002">
    <property type="protein sequence ID" value="MCX7569180.1"/>
    <property type="molecule type" value="Genomic_DNA"/>
</dbReference>
<dbReference type="InterPro" id="IPR032721">
    <property type="entry name" value="Toxin-deaminase"/>
</dbReference>
<accession>A0ABT3WWW7</accession>
<reference evidence="2 3" key="1">
    <citation type="submission" date="2022-11" db="EMBL/GenBank/DDBJ databases">
        <title>Study of microbial diversity in lake waters.</title>
        <authorList>
            <person name="Zhang J."/>
        </authorList>
    </citation>
    <scope>NUCLEOTIDE SEQUENCE [LARGE SCALE GENOMIC DNA]</scope>
    <source>
        <strain evidence="2 3">DT12</strain>
    </source>
</reference>
<feature type="non-terminal residue" evidence="2">
    <location>
        <position position="1"/>
    </location>
</feature>
<gene>
    <name evidence="2" type="ORF">OS242_04345</name>
</gene>
<sequence length="527" mass="59334">DTVAHHSEASFSFSRICTVVIISVNLWTGNSVSFWAFSIGRNTKRISEDINVSSEAFQNVASVLSSLASQLDQVNQLRQQAMQLENRIHSLQSELWGADEIRKDAIRDQIASLRYRMNDFDRNADYLENNSNKAAENAFEGISAMTNRLHFGDAASVPDKMADFFGDFWSNVQDKAREIRDEVEEAYGDVTDFFEEKYLEAQEGGAFGAFLGLLEGLGKYVYETLEVLAKQTPSYMLSHPGETFERASAIFKAVSHPNETKETIVKELKGIPYDLKVYWERDLVNGTSYTRMKAVGTGLGVLIEFFGTEGLGRLARVEKSLDDGLRLVDTDQDPVKNTTSNKVDKVEDQTDLSNSYTISDSISIRTISPVADSHIYDRVISLRQQLPSDLKRSGNFGYAQVSIENIKDEFFAHSGINEIGERGYDSLIGITLKPDPATFIAIETPDRLGKNYLRDRDTEYKILNEIALQLGEKTTASGSIKLYTDRKPCDSCSIIIQQFKDKYKNVDVEILYNSVEKPLFKRTENNQ</sequence>